<organism evidence="1 2">
    <name type="scientific">Duffyella gerundensis</name>
    <dbReference type="NCBI Taxonomy" id="1619313"/>
    <lineage>
        <taxon>Bacteria</taxon>
        <taxon>Pseudomonadati</taxon>
        <taxon>Pseudomonadota</taxon>
        <taxon>Gammaproteobacteria</taxon>
        <taxon>Enterobacterales</taxon>
        <taxon>Erwiniaceae</taxon>
        <taxon>Duffyella</taxon>
    </lineage>
</organism>
<protein>
    <submittedName>
        <fullName evidence="1">Uncharacterized protein</fullName>
    </submittedName>
</protein>
<evidence type="ECO:0000313" key="1">
    <source>
        <dbReference type="EMBL" id="CUU22479.1"/>
    </source>
</evidence>
<dbReference type="EMBL" id="LN907827">
    <property type="protein sequence ID" value="CUU22479.1"/>
    <property type="molecule type" value="Genomic_DNA"/>
</dbReference>
<keyword evidence="2" id="KW-1185">Reference proteome</keyword>
<gene>
    <name evidence="1" type="ORF">EM595_0242</name>
</gene>
<dbReference type="Proteomes" id="UP000059419">
    <property type="component" value="Chromosome 1"/>
</dbReference>
<evidence type="ECO:0000313" key="2">
    <source>
        <dbReference type="Proteomes" id="UP000059419"/>
    </source>
</evidence>
<dbReference type="AlphaFoldDB" id="A0A0U5KYE9"/>
<name>A0A0U5KYE9_9GAMM</name>
<dbReference type="PATRIC" id="fig|1619313.3.peg.251"/>
<accession>A0A0U5KYE9</accession>
<reference evidence="2" key="1">
    <citation type="submission" date="2015-11" db="EMBL/GenBank/DDBJ databases">
        <authorList>
            <person name="Blom J."/>
        </authorList>
    </citation>
    <scope>NUCLEOTIDE SEQUENCE [LARGE SCALE GENOMIC DNA]</scope>
</reference>
<dbReference type="STRING" id="1619313.EM595_0242"/>
<sequence length="53" mass="6225">MLPAIIAFAVYPPHERHNDPLARICHQIYFCFMLLCTRLAQRECRSPSPRVNQ</sequence>
<proteinExistence type="predicted"/>
<dbReference type="KEGG" id="ege:EM595_0242"/>